<dbReference type="SMART" id="SM00264">
    <property type="entry name" value="BAG"/>
    <property type="match status" value="1"/>
</dbReference>
<gene>
    <name evidence="5" type="ORF">LY90DRAFT_501830</name>
</gene>
<dbReference type="SMART" id="SM00213">
    <property type="entry name" value="UBQ"/>
    <property type="match status" value="1"/>
</dbReference>
<dbReference type="PROSITE" id="PS50053">
    <property type="entry name" value="UBIQUITIN_2"/>
    <property type="match status" value="1"/>
</dbReference>
<evidence type="ECO:0000313" key="6">
    <source>
        <dbReference type="Proteomes" id="UP000193920"/>
    </source>
</evidence>
<accession>A0A1Y2EX27</accession>
<dbReference type="Pfam" id="PF00240">
    <property type="entry name" value="ubiquitin"/>
    <property type="match status" value="1"/>
</dbReference>
<dbReference type="GO" id="GO:0000774">
    <property type="term" value="F:adenyl-nucleotide exchange factor activity"/>
    <property type="evidence" value="ECO:0007669"/>
    <property type="project" value="TreeGrafter"/>
</dbReference>
<dbReference type="EMBL" id="MCOG01000023">
    <property type="protein sequence ID" value="ORY76118.1"/>
    <property type="molecule type" value="Genomic_DNA"/>
</dbReference>
<name>A0A1Y2EX27_9FUNG</name>
<reference evidence="5 6" key="1">
    <citation type="submission" date="2016-08" db="EMBL/GenBank/DDBJ databases">
        <title>A Parts List for Fungal Cellulosomes Revealed by Comparative Genomics.</title>
        <authorList>
            <consortium name="DOE Joint Genome Institute"/>
            <person name="Haitjema C.H."/>
            <person name="Gilmore S.P."/>
            <person name="Henske J.K."/>
            <person name="Solomon K.V."/>
            <person name="De Groot R."/>
            <person name="Kuo A."/>
            <person name="Mondo S.J."/>
            <person name="Salamov A.A."/>
            <person name="Labutti K."/>
            <person name="Zhao Z."/>
            <person name="Chiniquy J."/>
            <person name="Barry K."/>
            <person name="Brewer H.M."/>
            <person name="Purvine S.O."/>
            <person name="Wright A.T."/>
            <person name="Boxma B."/>
            <person name="Van Alen T."/>
            <person name="Hackstein J.H."/>
            <person name="Baker S.E."/>
            <person name="Grigoriev I.V."/>
            <person name="O'Malley M.A."/>
        </authorList>
    </citation>
    <scope>NUCLEOTIDE SEQUENCE [LARGE SCALE GENOMIC DNA]</scope>
    <source>
        <strain evidence="5 6">G1</strain>
    </source>
</reference>
<evidence type="ECO:0000313" key="5">
    <source>
        <dbReference type="EMBL" id="ORY76118.1"/>
    </source>
</evidence>
<feature type="compositionally biased region" description="Polar residues" evidence="2">
    <location>
        <begin position="129"/>
        <end position="142"/>
    </location>
</feature>
<dbReference type="InterPro" id="IPR000626">
    <property type="entry name" value="Ubiquitin-like_dom"/>
</dbReference>
<dbReference type="InterPro" id="IPR039773">
    <property type="entry name" value="BAG_chaperone_regulator"/>
</dbReference>
<dbReference type="GO" id="GO:0050821">
    <property type="term" value="P:protein stabilization"/>
    <property type="evidence" value="ECO:0007669"/>
    <property type="project" value="TreeGrafter"/>
</dbReference>
<dbReference type="PROSITE" id="PS51035">
    <property type="entry name" value="BAG"/>
    <property type="match status" value="1"/>
</dbReference>
<evidence type="ECO:0000259" key="4">
    <source>
        <dbReference type="PROSITE" id="PS51035"/>
    </source>
</evidence>
<dbReference type="AlphaFoldDB" id="A0A1Y2EX27"/>
<dbReference type="GO" id="GO:0005737">
    <property type="term" value="C:cytoplasm"/>
    <property type="evidence" value="ECO:0007669"/>
    <property type="project" value="TreeGrafter"/>
</dbReference>
<dbReference type="InterPro" id="IPR036533">
    <property type="entry name" value="BAG_dom_sf"/>
</dbReference>
<comment type="caution">
    <text evidence="5">The sequence shown here is derived from an EMBL/GenBank/DDBJ whole genome shotgun (WGS) entry which is preliminary data.</text>
</comment>
<keyword evidence="6" id="KW-1185">Reference proteome</keyword>
<dbReference type="Proteomes" id="UP000193920">
    <property type="component" value="Unassembled WGS sequence"/>
</dbReference>
<evidence type="ECO:0000256" key="1">
    <source>
        <dbReference type="ARBA" id="ARBA00023186"/>
    </source>
</evidence>
<dbReference type="SUPFAM" id="SSF63491">
    <property type="entry name" value="BAG domain"/>
    <property type="match status" value="1"/>
</dbReference>
<dbReference type="Gene3D" id="3.10.20.90">
    <property type="entry name" value="Phosphatidylinositol 3-kinase Catalytic Subunit, Chain A, domain 1"/>
    <property type="match status" value="1"/>
</dbReference>
<dbReference type="GO" id="GO:0051087">
    <property type="term" value="F:protein-folding chaperone binding"/>
    <property type="evidence" value="ECO:0007669"/>
    <property type="project" value="InterPro"/>
</dbReference>
<feature type="compositionally biased region" description="Basic residues" evidence="2">
    <location>
        <begin position="190"/>
        <end position="200"/>
    </location>
</feature>
<dbReference type="PANTHER" id="PTHR12329">
    <property type="entry name" value="BCL2-ASSOCIATED ATHANOGENE"/>
    <property type="match status" value="1"/>
</dbReference>
<dbReference type="SUPFAM" id="SSF54236">
    <property type="entry name" value="Ubiquitin-like"/>
    <property type="match status" value="1"/>
</dbReference>
<feature type="compositionally biased region" description="Acidic residues" evidence="2">
    <location>
        <begin position="158"/>
        <end position="168"/>
    </location>
</feature>
<keyword evidence="1" id="KW-0143">Chaperone</keyword>
<feature type="domain" description="Ubiquitin-like" evidence="3">
    <location>
        <begin position="31"/>
        <end position="86"/>
    </location>
</feature>
<dbReference type="InterPro" id="IPR029071">
    <property type="entry name" value="Ubiquitin-like_domsf"/>
</dbReference>
<evidence type="ECO:0000256" key="2">
    <source>
        <dbReference type="SAM" id="MobiDB-lite"/>
    </source>
</evidence>
<proteinExistence type="predicted"/>
<dbReference type="OrthoDB" id="417450at2759"/>
<dbReference type="STRING" id="1754190.A0A1Y2EX27"/>
<dbReference type="PANTHER" id="PTHR12329:SF16">
    <property type="entry name" value="BAG FAMILY MOLECULAR CHAPERONE REGULATOR 1"/>
    <property type="match status" value="1"/>
</dbReference>
<feature type="region of interest" description="Disordered" evidence="2">
    <location>
        <begin position="81"/>
        <end position="254"/>
    </location>
</feature>
<evidence type="ECO:0000259" key="3">
    <source>
        <dbReference type="PROSITE" id="PS50053"/>
    </source>
</evidence>
<dbReference type="InterPro" id="IPR003103">
    <property type="entry name" value="BAG_domain"/>
</dbReference>
<dbReference type="Pfam" id="PF02179">
    <property type="entry name" value="BAG"/>
    <property type="match status" value="1"/>
</dbReference>
<dbReference type="Gene3D" id="1.20.58.120">
    <property type="entry name" value="BAG domain"/>
    <property type="match status" value="1"/>
</dbReference>
<organism evidence="5 6">
    <name type="scientific">Neocallimastix californiae</name>
    <dbReference type="NCBI Taxonomy" id="1754190"/>
    <lineage>
        <taxon>Eukaryota</taxon>
        <taxon>Fungi</taxon>
        <taxon>Fungi incertae sedis</taxon>
        <taxon>Chytridiomycota</taxon>
        <taxon>Chytridiomycota incertae sedis</taxon>
        <taxon>Neocallimastigomycetes</taxon>
        <taxon>Neocallimastigales</taxon>
        <taxon>Neocallimastigaceae</taxon>
        <taxon>Neocallimastix</taxon>
    </lineage>
</organism>
<evidence type="ECO:0008006" key="7">
    <source>
        <dbReference type="Google" id="ProtNLM"/>
    </source>
</evidence>
<feature type="domain" description="BAG" evidence="4">
    <location>
        <begin position="292"/>
        <end position="347"/>
    </location>
</feature>
<protein>
    <recommendedName>
        <fullName evidence="7">BAG domain-containing protein</fullName>
    </recommendedName>
</protein>
<sequence length="355" mass="40387">MHVIVKWNKKKFNVKFNILIDDEAPWTDYVTLYDLKEKCNELTQVPLNRMKLLFAGATMRDDNAPLSRYGIQDGSTILLLGSAPKAAPPEPKKPSLEEDFNSQDYDYPTDRYGDPYSSGYDNGYGYPQENISPYDNDQQNSFFPGPRPTSPPEGFYPYDDEYGSEEGENLGVPQNDYYDFSPSHPSQNRNGHRNNNRNRNRNSNNKNHSGGGEKGKEETSTNVGNDDESMNSPQSSVSNEKKPLSKDEQAKQAKEQPLLFLDNCITETREDLEPLVNTYSNLVNNHPKGQPMTKELEQTYLKASELLMQKLLLIDLVMAGDNETIRNKRKTAVRLIQELIDKVDEKKTELKAKLS</sequence>
<feature type="compositionally biased region" description="Basic and acidic residues" evidence="2">
    <location>
        <begin position="239"/>
        <end position="254"/>
    </location>
</feature>